<name>A0A947GBH7_9HYPH</name>
<dbReference type="RefSeq" id="WP_261967356.1">
    <property type="nucleotide sequence ID" value="NZ_JAHHZF010000002.1"/>
</dbReference>
<keyword evidence="3" id="KW-1185">Reference proteome</keyword>
<proteinExistence type="predicted"/>
<evidence type="ECO:0000313" key="2">
    <source>
        <dbReference type="EMBL" id="MBT9288692.1"/>
    </source>
</evidence>
<feature type="domain" description="Glycosyltransferase 2-like" evidence="1">
    <location>
        <begin position="478"/>
        <end position="656"/>
    </location>
</feature>
<dbReference type="InterPro" id="IPR029044">
    <property type="entry name" value="Nucleotide-diphossugar_trans"/>
</dbReference>
<dbReference type="Proteomes" id="UP000766595">
    <property type="component" value="Unassembled WGS sequence"/>
</dbReference>
<dbReference type="PANTHER" id="PTHR43179:SF7">
    <property type="entry name" value="RHAMNOSYLTRANSFERASE WBBL"/>
    <property type="match status" value="1"/>
</dbReference>
<sequence length="749" mass="81365">MPSSSFLTALSSDLTAFPDPEALRGPIAVRVAGWPLGARLGTVSGLIATEAGLILDGPDAHLELVFQTPRPPGWYVLSADIEADQAIKPRAYLEGAGGYSEALSFPMRPEPDGTLAAFFRAPAAFARLRLTPTDRTAEVTLREMRLRRVQTRELMAAALDAARSVHRRNGVRGLLHFLRSALITVMFPKRFDSFDRAPPKPAEPGRVADRYARWAGLDERRAARRLALALAAGVKPRIAVVSLPPGPDETPADAADLIGRLAGQPFPNWRLLVANPPSETDRRVQRLEAATAIEALRAGAATGAEFVLALAPDARLAPHALAVLAVGFAGPTQPALVFADDDDVDEVGHRLNGRFRPGWSEAHFEARDYLGPLVAFRCSALTTERLDRAAGAPAPFTRLVLDMADAGLAFRRLAEMPVHRPLPADGAAHPDREPVAARLATLQARAAARGAATVYEPAAGGRSIRARHPIPQPAPLVSILIPTRDRLDLIKVAVESVLARTRYPAYEIVIIDNGSIEPETLAWFTGLTDPRIRVLRDPRPFNYSALNNLAVRQAEGEILVLLNNDTEVIQPDWLDEMVGWAVQPRVGAVGAKLHFPNRTIQHGGVVLLSRHGIAGHLHLGDPSDAPGDMDRLLLAQDLMAVTGACLALRRSVYDEVGGLDEANLAVAFNDVDLCLKIGRAGYRIIWTPHAELIHHESVSRGDDMSPAKRARFLREVDYMAKSWGAVLDDDPFYSPHFERHNGNFRLAVD</sequence>
<dbReference type="PANTHER" id="PTHR43179">
    <property type="entry name" value="RHAMNOSYLTRANSFERASE WBBL"/>
    <property type="match status" value="1"/>
</dbReference>
<organism evidence="2 3">
    <name type="scientific">Prosthecodimorpha staleyi</name>
    <dbReference type="NCBI Taxonomy" id="2840188"/>
    <lineage>
        <taxon>Bacteria</taxon>
        <taxon>Pseudomonadati</taxon>
        <taxon>Pseudomonadota</taxon>
        <taxon>Alphaproteobacteria</taxon>
        <taxon>Hyphomicrobiales</taxon>
        <taxon>Ancalomicrobiaceae</taxon>
        <taxon>Prosthecodimorpha</taxon>
    </lineage>
</organism>
<dbReference type="Gene3D" id="3.90.550.10">
    <property type="entry name" value="Spore Coat Polysaccharide Biosynthesis Protein SpsA, Chain A"/>
    <property type="match status" value="1"/>
</dbReference>
<dbReference type="Pfam" id="PF00535">
    <property type="entry name" value="Glycos_transf_2"/>
    <property type="match status" value="1"/>
</dbReference>
<evidence type="ECO:0000259" key="1">
    <source>
        <dbReference type="Pfam" id="PF00535"/>
    </source>
</evidence>
<evidence type="ECO:0000313" key="3">
    <source>
        <dbReference type="Proteomes" id="UP000766595"/>
    </source>
</evidence>
<dbReference type="EMBL" id="JAHHZF010000002">
    <property type="protein sequence ID" value="MBT9288692.1"/>
    <property type="molecule type" value="Genomic_DNA"/>
</dbReference>
<protein>
    <submittedName>
        <fullName evidence="2">Glycosyltransferase family 2 protein</fullName>
    </submittedName>
</protein>
<dbReference type="CDD" id="cd04186">
    <property type="entry name" value="GT_2_like_c"/>
    <property type="match status" value="1"/>
</dbReference>
<gene>
    <name evidence="2" type="ORF">KL771_04480</name>
</gene>
<comment type="caution">
    <text evidence="2">The sequence shown here is derived from an EMBL/GenBank/DDBJ whole genome shotgun (WGS) entry which is preliminary data.</text>
</comment>
<dbReference type="SUPFAM" id="SSF53448">
    <property type="entry name" value="Nucleotide-diphospho-sugar transferases"/>
    <property type="match status" value="1"/>
</dbReference>
<reference evidence="2 3" key="1">
    <citation type="submission" date="2021-06" db="EMBL/GenBank/DDBJ databases">
        <authorList>
            <person name="Grouzdev D.S."/>
            <person name="Koziaeva V."/>
        </authorList>
    </citation>
    <scope>NUCLEOTIDE SEQUENCE [LARGE SCALE GENOMIC DNA]</scope>
    <source>
        <strain evidence="2 3">22</strain>
    </source>
</reference>
<dbReference type="InterPro" id="IPR001173">
    <property type="entry name" value="Glyco_trans_2-like"/>
</dbReference>
<dbReference type="AlphaFoldDB" id="A0A947GBH7"/>
<accession>A0A947GBH7</accession>